<evidence type="ECO:0000313" key="1">
    <source>
        <dbReference type="EMBL" id="JAD66617.1"/>
    </source>
</evidence>
<accession>A0A0A9C558</accession>
<protein>
    <submittedName>
        <fullName evidence="1">Uncharacterized protein</fullName>
    </submittedName>
</protein>
<proteinExistence type="predicted"/>
<reference evidence="1" key="2">
    <citation type="journal article" date="2015" name="Data Brief">
        <title>Shoot transcriptome of the giant reed, Arundo donax.</title>
        <authorList>
            <person name="Barrero R.A."/>
            <person name="Guerrero F.D."/>
            <person name="Moolhuijzen P."/>
            <person name="Goolsby J.A."/>
            <person name="Tidwell J."/>
            <person name="Bellgard S.E."/>
            <person name="Bellgard M.I."/>
        </authorList>
    </citation>
    <scope>NUCLEOTIDE SEQUENCE</scope>
    <source>
        <tissue evidence="1">Shoot tissue taken approximately 20 cm above the soil surface</tissue>
    </source>
</reference>
<organism evidence="1">
    <name type="scientific">Arundo donax</name>
    <name type="common">Giant reed</name>
    <name type="synonym">Donax arundinaceus</name>
    <dbReference type="NCBI Taxonomy" id="35708"/>
    <lineage>
        <taxon>Eukaryota</taxon>
        <taxon>Viridiplantae</taxon>
        <taxon>Streptophyta</taxon>
        <taxon>Embryophyta</taxon>
        <taxon>Tracheophyta</taxon>
        <taxon>Spermatophyta</taxon>
        <taxon>Magnoliopsida</taxon>
        <taxon>Liliopsida</taxon>
        <taxon>Poales</taxon>
        <taxon>Poaceae</taxon>
        <taxon>PACMAD clade</taxon>
        <taxon>Arundinoideae</taxon>
        <taxon>Arundineae</taxon>
        <taxon>Arundo</taxon>
    </lineage>
</organism>
<dbReference type="AlphaFoldDB" id="A0A0A9C558"/>
<reference evidence="1" key="1">
    <citation type="submission" date="2014-09" db="EMBL/GenBank/DDBJ databases">
        <authorList>
            <person name="Magalhaes I.L.F."/>
            <person name="Oliveira U."/>
            <person name="Santos F.R."/>
            <person name="Vidigal T.H.D.A."/>
            <person name="Brescovit A.D."/>
            <person name="Santos A.J."/>
        </authorList>
    </citation>
    <scope>NUCLEOTIDE SEQUENCE</scope>
    <source>
        <tissue evidence="1">Shoot tissue taken approximately 20 cm above the soil surface</tissue>
    </source>
</reference>
<sequence length="82" mass="9323">MKQQKSQYNSRSLSGQYSVSGNKGKVVWIKALQLMFPMESLGVTVKRSRLMFRHFAIFLYQAGEQSKMWLNTSVSIQASCIG</sequence>
<dbReference type="EMBL" id="GBRH01231278">
    <property type="protein sequence ID" value="JAD66617.1"/>
    <property type="molecule type" value="Transcribed_RNA"/>
</dbReference>
<name>A0A0A9C558_ARUDO</name>